<dbReference type="AlphaFoldDB" id="A0A382VC52"/>
<dbReference type="InterPro" id="IPR015870">
    <property type="entry name" value="UDP-acyl_N-AcGlcN_deAcase_N"/>
</dbReference>
<dbReference type="PANTHER" id="PTHR33694:SF1">
    <property type="entry name" value="UDP-3-O-ACYL-N-ACETYLGLUCOSAMINE DEACETYLASE 1, MITOCHONDRIAL-RELATED"/>
    <property type="match status" value="1"/>
</dbReference>
<protein>
    <recommendedName>
        <fullName evidence="2">UDP-3-O-acyl-N-acetylglucosamine deacetylase</fullName>
    </recommendedName>
</protein>
<sequence>MLKQRTLLNSVRASGVGLHSGEKVNMILRPATRDTGIIFRRLDVEPVEQIPALAENVTDTMLGTTITKNNASVMTVEHILAAFAGLGIDNALIDLDGPEVPIMDGSAASFIFLIESAGIEEQNASKKFLRIKKKVR</sequence>
<dbReference type="EMBL" id="UINC01150457">
    <property type="protein sequence ID" value="SVD43508.1"/>
    <property type="molecule type" value="Genomic_DNA"/>
</dbReference>
<feature type="non-terminal residue" evidence="1">
    <location>
        <position position="136"/>
    </location>
</feature>
<evidence type="ECO:0000313" key="1">
    <source>
        <dbReference type="EMBL" id="SVD43508.1"/>
    </source>
</evidence>
<name>A0A382VC52_9ZZZZ</name>
<dbReference type="Pfam" id="PF03331">
    <property type="entry name" value="LpxC"/>
    <property type="match status" value="1"/>
</dbReference>
<dbReference type="PANTHER" id="PTHR33694">
    <property type="entry name" value="UDP-3-O-ACYL-N-ACETYLGLUCOSAMINE DEACETYLASE 1, MITOCHONDRIAL-RELATED"/>
    <property type="match status" value="1"/>
</dbReference>
<accession>A0A382VC52</accession>
<proteinExistence type="predicted"/>
<dbReference type="InterPro" id="IPR004463">
    <property type="entry name" value="UDP-acyl_GlcNac_deAcase"/>
</dbReference>
<dbReference type="SUPFAM" id="SSF54211">
    <property type="entry name" value="Ribosomal protein S5 domain 2-like"/>
    <property type="match status" value="1"/>
</dbReference>
<dbReference type="InterPro" id="IPR020568">
    <property type="entry name" value="Ribosomal_Su5_D2-typ_SF"/>
</dbReference>
<dbReference type="GO" id="GO:0103117">
    <property type="term" value="F:UDP-3-O-acyl-N-acetylglucosamine deacetylase activity"/>
    <property type="evidence" value="ECO:0007669"/>
    <property type="project" value="InterPro"/>
</dbReference>
<evidence type="ECO:0008006" key="2">
    <source>
        <dbReference type="Google" id="ProtNLM"/>
    </source>
</evidence>
<dbReference type="GO" id="GO:0009245">
    <property type="term" value="P:lipid A biosynthetic process"/>
    <property type="evidence" value="ECO:0007669"/>
    <property type="project" value="InterPro"/>
</dbReference>
<reference evidence="1" key="1">
    <citation type="submission" date="2018-05" db="EMBL/GenBank/DDBJ databases">
        <authorList>
            <person name="Lanie J.A."/>
            <person name="Ng W.-L."/>
            <person name="Kazmierczak K.M."/>
            <person name="Andrzejewski T.M."/>
            <person name="Davidsen T.M."/>
            <person name="Wayne K.J."/>
            <person name="Tettelin H."/>
            <person name="Glass J.I."/>
            <person name="Rusch D."/>
            <person name="Podicherti R."/>
            <person name="Tsui H.-C.T."/>
            <person name="Winkler M.E."/>
        </authorList>
    </citation>
    <scope>NUCLEOTIDE SEQUENCE</scope>
</reference>
<dbReference type="GO" id="GO:0016020">
    <property type="term" value="C:membrane"/>
    <property type="evidence" value="ECO:0007669"/>
    <property type="project" value="GOC"/>
</dbReference>
<gene>
    <name evidence="1" type="ORF">METZ01_LOCUS396362</name>
</gene>
<organism evidence="1">
    <name type="scientific">marine metagenome</name>
    <dbReference type="NCBI Taxonomy" id="408172"/>
    <lineage>
        <taxon>unclassified sequences</taxon>
        <taxon>metagenomes</taxon>
        <taxon>ecological metagenomes</taxon>
    </lineage>
</organism>
<dbReference type="Gene3D" id="3.30.230.20">
    <property type="entry name" value="lpxc deacetylase, domain 1"/>
    <property type="match status" value="1"/>
</dbReference>